<name>A0ABU7B7H7_9TELE</name>
<accession>A0ABU7B7H7</accession>
<evidence type="ECO:0000313" key="1">
    <source>
        <dbReference type="EMBL" id="MED6245595.1"/>
    </source>
</evidence>
<proteinExistence type="predicted"/>
<sequence>MPESIRTEMSGERNVAELAVRLVLLKRGTTTPVQSGWPKLEGDLAQDLQHPSNLMPSLTSIQPAPSCPHTALLKSVHEGFQT</sequence>
<evidence type="ECO:0000313" key="2">
    <source>
        <dbReference type="Proteomes" id="UP001345963"/>
    </source>
</evidence>
<comment type="caution">
    <text evidence="1">The sequence shown here is derived from an EMBL/GenBank/DDBJ whole genome shotgun (WGS) entry which is preliminary data.</text>
</comment>
<keyword evidence="2" id="KW-1185">Reference proteome</keyword>
<dbReference type="EMBL" id="JAHUTI010040930">
    <property type="protein sequence ID" value="MED6245595.1"/>
    <property type="molecule type" value="Genomic_DNA"/>
</dbReference>
<organism evidence="1 2">
    <name type="scientific">Ataeniobius toweri</name>
    <dbReference type="NCBI Taxonomy" id="208326"/>
    <lineage>
        <taxon>Eukaryota</taxon>
        <taxon>Metazoa</taxon>
        <taxon>Chordata</taxon>
        <taxon>Craniata</taxon>
        <taxon>Vertebrata</taxon>
        <taxon>Euteleostomi</taxon>
        <taxon>Actinopterygii</taxon>
        <taxon>Neopterygii</taxon>
        <taxon>Teleostei</taxon>
        <taxon>Neoteleostei</taxon>
        <taxon>Acanthomorphata</taxon>
        <taxon>Ovalentaria</taxon>
        <taxon>Atherinomorphae</taxon>
        <taxon>Cyprinodontiformes</taxon>
        <taxon>Goodeidae</taxon>
        <taxon>Ataeniobius</taxon>
    </lineage>
</organism>
<gene>
    <name evidence="1" type="ORF">ATANTOWER_005326</name>
</gene>
<dbReference type="Proteomes" id="UP001345963">
    <property type="component" value="Unassembled WGS sequence"/>
</dbReference>
<protein>
    <submittedName>
        <fullName evidence="1">Uncharacterized protein</fullName>
    </submittedName>
</protein>
<reference evidence="1 2" key="1">
    <citation type="submission" date="2021-07" db="EMBL/GenBank/DDBJ databases">
        <authorList>
            <person name="Palmer J.M."/>
        </authorList>
    </citation>
    <scope>NUCLEOTIDE SEQUENCE [LARGE SCALE GENOMIC DNA]</scope>
    <source>
        <strain evidence="1 2">AT_MEX2019</strain>
        <tissue evidence="1">Muscle</tissue>
    </source>
</reference>